<accession>A0ABQ2EV22</accession>
<evidence type="ECO:0008006" key="4">
    <source>
        <dbReference type="Google" id="ProtNLM"/>
    </source>
</evidence>
<organism evidence="2 3">
    <name type="scientific">Streptomyces camponoticapitis</name>
    <dbReference type="NCBI Taxonomy" id="1616125"/>
    <lineage>
        <taxon>Bacteria</taxon>
        <taxon>Bacillati</taxon>
        <taxon>Actinomycetota</taxon>
        <taxon>Actinomycetes</taxon>
        <taxon>Kitasatosporales</taxon>
        <taxon>Streptomycetaceae</taxon>
        <taxon>Streptomyces</taxon>
    </lineage>
</organism>
<name>A0ABQ2EV22_9ACTN</name>
<evidence type="ECO:0000313" key="2">
    <source>
        <dbReference type="EMBL" id="GGK27645.1"/>
    </source>
</evidence>
<dbReference type="EMBL" id="BMMV01000035">
    <property type="protein sequence ID" value="GGK27645.1"/>
    <property type="molecule type" value="Genomic_DNA"/>
</dbReference>
<gene>
    <name evidence="2" type="ORF">GCM10011583_69580</name>
</gene>
<keyword evidence="1" id="KW-1133">Transmembrane helix</keyword>
<evidence type="ECO:0000313" key="3">
    <source>
        <dbReference type="Proteomes" id="UP000660265"/>
    </source>
</evidence>
<keyword evidence="1" id="KW-0812">Transmembrane</keyword>
<proteinExistence type="predicted"/>
<reference evidence="3" key="1">
    <citation type="journal article" date="2019" name="Int. J. Syst. Evol. Microbiol.">
        <title>The Global Catalogue of Microorganisms (GCM) 10K type strain sequencing project: providing services to taxonomists for standard genome sequencing and annotation.</title>
        <authorList>
            <consortium name="The Broad Institute Genomics Platform"/>
            <consortium name="The Broad Institute Genome Sequencing Center for Infectious Disease"/>
            <person name="Wu L."/>
            <person name="Ma J."/>
        </authorList>
    </citation>
    <scope>NUCLEOTIDE SEQUENCE [LARGE SCALE GENOMIC DNA]</scope>
    <source>
        <strain evidence="3">CGMCC 4.7275</strain>
    </source>
</reference>
<feature type="transmembrane region" description="Helical" evidence="1">
    <location>
        <begin position="59"/>
        <end position="78"/>
    </location>
</feature>
<comment type="caution">
    <text evidence="2">The sequence shown here is derived from an EMBL/GenBank/DDBJ whole genome shotgun (WGS) entry which is preliminary data.</text>
</comment>
<dbReference type="Proteomes" id="UP000660265">
    <property type="component" value="Unassembled WGS sequence"/>
</dbReference>
<sequence>MKSTRRPLRISAAVELVSLGVLLLNLATFHFQLVAALTGPVHGCTWLFSIVAALRDPHITRPTAAFAVIPGIGGLLALRRLDRADQAHAPEATASERVGPGHP</sequence>
<feature type="transmembrane region" description="Helical" evidence="1">
    <location>
        <begin position="12"/>
        <end position="39"/>
    </location>
</feature>
<evidence type="ECO:0000256" key="1">
    <source>
        <dbReference type="SAM" id="Phobius"/>
    </source>
</evidence>
<keyword evidence="3" id="KW-1185">Reference proteome</keyword>
<keyword evidence="1" id="KW-0472">Membrane</keyword>
<protein>
    <recommendedName>
        <fullName evidence="4">DUF3817 domain-containing protein</fullName>
    </recommendedName>
</protein>
<dbReference type="RefSeq" id="WP_189111591.1">
    <property type="nucleotide sequence ID" value="NZ_BMMV01000035.1"/>
</dbReference>